<gene>
    <name evidence="12" type="ORF">C8J55DRAFT_529360</name>
</gene>
<dbReference type="AlphaFoldDB" id="A0A9W8ZS39"/>
<dbReference type="InterPro" id="IPR020568">
    <property type="entry name" value="Ribosomal_Su5_D2-typ_SF"/>
</dbReference>
<sequence>MDSVLSSSSATPSATDVNSFLSAAEKEALKAATFQRLHPQIYLQRFLEEKIRPDGRSIADDENEDTHAWRNVEVNVGSITTTSGSALVRLGNTTVVCGVKAEICEPELDNSDEGFLVPNVDLPALCSPKFKTGPPTEEAQVLSERLNEVLGNGMIPLSSLCIYPGKSAWVLYVDATVINYDGNVFDAALLAMVCALKNVFLPHAEFNPELNRTICTRPKSDPSKPARKLIIEEDLVPLSFSFGVFAGSYLLPDPTASEESLLDTTISIILNTRARILGVSQLGTGVDKSEAPGQGVADISYTREADTLARCISLAKKRQAVIMKKVYDT</sequence>
<comment type="similarity">
    <text evidence="3">Belongs to the RNase PH family.</text>
</comment>
<keyword evidence="12" id="KW-0687">Ribonucleoprotein</keyword>
<dbReference type="InterPro" id="IPR050590">
    <property type="entry name" value="Exosome_comp_Rrp42_subfam"/>
</dbReference>
<dbReference type="GO" id="GO:0071038">
    <property type="term" value="P:TRAMP-dependent tRNA surveillance pathway"/>
    <property type="evidence" value="ECO:0007669"/>
    <property type="project" value="TreeGrafter"/>
</dbReference>
<evidence type="ECO:0000313" key="13">
    <source>
        <dbReference type="Proteomes" id="UP001150238"/>
    </source>
</evidence>
<evidence type="ECO:0000256" key="1">
    <source>
        <dbReference type="ARBA" id="ARBA00004496"/>
    </source>
</evidence>
<protein>
    <recommendedName>
        <fullName evidence="9">Ribosomal RNA-processing protein 43</fullName>
    </recommendedName>
</protein>
<dbReference type="GO" id="GO:0034476">
    <property type="term" value="P:U5 snRNA 3'-end processing"/>
    <property type="evidence" value="ECO:0007669"/>
    <property type="project" value="TreeGrafter"/>
</dbReference>
<evidence type="ECO:0000256" key="9">
    <source>
        <dbReference type="ARBA" id="ARBA00030617"/>
    </source>
</evidence>
<keyword evidence="8" id="KW-0539">Nucleus</keyword>
<dbReference type="GO" id="GO:0000176">
    <property type="term" value="C:nuclear exosome (RNase complex)"/>
    <property type="evidence" value="ECO:0007669"/>
    <property type="project" value="UniProtKB-ARBA"/>
</dbReference>
<dbReference type="SUPFAM" id="SSF54211">
    <property type="entry name" value="Ribosomal protein S5 domain 2-like"/>
    <property type="match status" value="1"/>
</dbReference>
<evidence type="ECO:0000259" key="11">
    <source>
        <dbReference type="Pfam" id="PF03725"/>
    </source>
</evidence>
<keyword evidence="5" id="KW-0698">rRNA processing</keyword>
<dbReference type="FunFam" id="3.30.230.70:FF:000017">
    <property type="entry name" value="Exosome complex component Rrp42"/>
    <property type="match status" value="1"/>
</dbReference>
<evidence type="ECO:0000256" key="3">
    <source>
        <dbReference type="ARBA" id="ARBA00006678"/>
    </source>
</evidence>
<dbReference type="GO" id="GO:0005730">
    <property type="term" value="C:nucleolus"/>
    <property type="evidence" value="ECO:0007669"/>
    <property type="project" value="UniProtKB-SubCell"/>
</dbReference>
<dbReference type="SUPFAM" id="SSF55666">
    <property type="entry name" value="Ribonuclease PH domain 2-like"/>
    <property type="match status" value="1"/>
</dbReference>
<dbReference type="Pfam" id="PF01138">
    <property type="entry name" value="RNase_PH"/>
    <property type="match status" value="1"/>
</dbReference>
<dbReference type="GO" id="GO:0000467">
    <property type="term" value="P:exonucleolytic trimming to generate mature 3'-end of 5.8S rRNA from tricistronic rRNA transcript (SSU-rRNA, 5.8S rRNA, LSU-rRNA)"/>
    <property type="evidence" value="ECO:0007669"/>
    <property type="project" value="TreeGrafter"/>
</dbReference>
<evidence type="ECO:0000313" key="12">
    <source>
        <dbReference type="EMBL" id="KAJ4465019.1"/>
    </source>
</evidence>
<proteinExistence type="inferred from homology"/>
<dbReference type="InterPro" id="IPR001247">
    <property type="entry name" value="ExoRNase_PH_dom1"/>
</dbReference>
<dbReference type="GO" id="GO:0000177">
    <property type="term" value="C:cytoplasmic exosome (RNase complex)"/>
    <property type="evidence" value="ECO:0007669"/>
    <property type="project" value="TreeGrafter"/>
</dbReference>
<evidence type="ECO:0000256" key="5">
    <source>
        <dbReference type="ARBA" id="ARBA00022552"/>
    </source>
</evidence>
<comment type="caution">
    <text evidence="12">The sequence shown here is derived from an EMBL/GenBank/DDBJ whole genome shotgun (WGS) entry which is preliminary data.</text>
</comment>
<evidence type="ECO:0000256" key="8">
    <source>
        <dbReference type="ARBA" id="ARBA00023242"/>
    </source>
</evidence>
<keyword evidence="7" id="KW-0694">RNA-binding</keyword>
<feature type="domain" description="Exoribonuclease phosphorolytic" evidence="11">
    <location>
        <begin position="237"/>
        <end position="286"/>
    </location>
</feature>
<keyword evidence="6" id="KW-0271">Exosome</keyword>
<dbReference type="CDD" id="cd11369">
    <property type="entry name" value="RNase_PH_RRP43"/>
    <property type="match status" value="1"/>
</dbReference>
<organism evidence="12 13">
    <name type="scientific">Lentinula lateritia</name>
    <dbReference type="NCBI Taxonomy" id="40482"/>
    <lineage>
        <taxon>Eukaryota</taxon>
        <taxon>Fungi</taxon>
        <taxon>Dikarya</taxon>
        <taxon>Basidiomycota</taxon>
        <taxon>Agaricomycotina</taxon>
        <taxon>Agaricomycetes</taxon>
        <taxon>Agaricomycetidae</taxon>
        <taxon>Agaricales</taxon>
        <taxon>Marasmiineae</taxon>
        <taxon>Omphalotaceae</taxon>
        <taxon>Lentinula</taxon>
    </lineage>
</organism>
<dbReference type="InterPro" id="IPR015847">
    <property type="entry name" value="ExoRNase_PH_dom2"/>
</dbReference>
<dbReference type="InterPro" id="IPR027408">
    <property type="entry name" value="PNPase/RNase_PH_dom_sf"/>
</dbReference>
<dbReference type="Gene3D" id="3.30.230.70">
    <property type="entry name" value="GHMP Kinase, N-terminal domain"/>
    <property type="match status" value="1"/>
</dbReference>
<feature type="domain" description="Exoribonuclease phosphorolytic" evidence="10">
    <location>
        <begin position="70"/>
        <end position="202"/>
    </location>
</feature>
<dbReference type="InterPro" id="IPR033196">
    <property type="entry name" value="Rrp43"/>
</dbReference>
<dbReference type="GO" id="GO:0071035">
    <property type="term" value="P:nuclear polyadenylation-dependent rRNA catabolic process"/>
    <property type="evidence" value="ECO:0007669"/>
    <property type="project" value="TreeGrafter"/>
</dbReference>
<evidence type="ECO:0000256" key="6">
    <source>
        <dbReference type="ARBA" id="ARBA00022835"/>
    </source>
</evidence>
<evidence type="ECO:0000259" key="10">
    <source>
        <dbReference type="Pfam" id="PF01138"/>
    </source>
</evidence>
<keyword evidence="12" id="KW-0689">Ribosomal protein</keyword>
<dbReference type="Proteomes" id="UP001150238">
    <property type="component" value="Unassembled WGS sequence"/>
</dbReference>
<dbReference type="EMBL" id="JANVFS010000054">
    <property type="protein sequence ID" value="KAJ4465019.1"/>
    <property type="molecule type" value="Genomic_DNA"/>
</dbReference>
<evidence type="ECO:0000256" key="7">
    <source>
        <dbReference type="ARBA" id="ARBA00022884"/>
    </source>
</evidence>
<dbReference type="InterPro" id="IPR036345">
    <property type="entry name" value="ExoRNase_PH_dom2_sf"/>
</dbReference>
<dbReference type="GO" id="GO:0071028">
    <property type="term" value="P:nuclear mRNA surveillance"/>
    <property type="evidence" value="ECO:0007669"/>
    <property type="project" value="TreeGrafter"/>
</dbReference>
<dbReference type="GO" id="GO:0034473">
    <property type="term" value="P:U1 snRNA 3'-end processing"/>
    <property type="evidence" value="ECO:0007669"/>
    <property type="project" value="TreeGrafter"/>
</dbReference>
<keyword evidence="4" id="KW-0963">Cytoplasm</keyword>
<dbReference type="GO" id="GO:0005840">
    <property type="term" value="C:ribosome"/>
    <property type="evidence" value="ECO:0007669"/>
    <property type="project" value="UniProtKB-KW"/>
</dbReference>
<comment type="subcellular location">
    <subcellularLocation>
        <location evidence="1">Cytoplasm</location>
    </subcellularLocation>
    <subcellularLocation>
        <location evidence="2">Nucleus</location>
        <location evidence="2">Nucleolus</location>
    </subcellularLocation>
</comment>
<accession>A0A9W8ZS39</accession>
<evidence type="ECO:0000256" key="2">
    <source>
        <dbReference type="ARBA" id="ARBA00004604"/>
    </source>
</evidence>
<dbReference type="PANTHER" id="PTHR11097:SF9">
    <property type="entry name" value="EXOSOME COMPLEX COMPONENT RRP43"/>
    <property type="match status" value="1"/>
</dbReference>
<dbReference type="Pfam" id="PF03725">
    <property type="entry name" value="RNase_PH_C"/>
    <property type="match status" value="1"/>
</dbReference>
<evidence type="ECO:0000256" key="4">
    <source>
        <dbReference type="ARBA" id="ARBA00022490"/>
    </source>
</evidence>
<dbReference type="PANTHER" id="PTHR11097">
    <property type="entry name" value="EXOSOME COMPLEX EXONUCLEASE RIBOSOMAL RNA PROCESSING PROTEIN"/>
    <property type="match status" value="1"/>
</dbReference>
<reference evidence="12" key="1">
    <citation type="submission" date="2022-08" db="EMBL/GenBank/DDBJ databases">
        <authorList>
            <consortium name="DOE Joint Genome Institute"/>
            <person name="Min B."/>
            <person name="Riley R."/>
            <person name="Sierra-Patev S."/>
            <person name="Naranjo-Ortiz M."/>
            <person name="Looney B."/>
            <person name="Konkel Z."/>
            <person name="Slot J.C."/>
            <person name="Sakamoto Y."/>
            <person name="Steenwyk J.L."/>
            <person name="Rokas A."/>
            <person name="Carro J."/>
            <person name="Camarero S."/>
            <person name="Ferreira P."/>
            <person name="Molpeceres G."/>
            <person name="Ruiz-Duenas F.J."/>
            <person name="Serrano A."/>
            <person name="Henrissat B."/>
            <person name="Drula E."/>
            <person name="Hughes K.W."/>
            <person name="Mata J.L."/>
            <person name="Ishikawa N.K."/>
            <person name="Vargas-Isla R."/>
            <person name="Ushijima S."/>
            <person name="Smith C.A."/>
            <person name="Ahrendt S."/>
            <person name="Andreopoulos W."/>
            <person name="He G."/>
            <person name="Labutti K."/>
            <person name="Lipzen A."/>
            <person name="Ng V."/>
            <person name="Sandor L."/>
            <person name="Barry K."/>
            <person name="Martinez A.T."/>
            <person name="Xiao Y."/>
            <person name="Gibbons J.G."/>
            <person name="Terashima K."/>
            <person name="Hibbett D.S."/>
            <person name="Grigoriev I.V."/>
        </authorList>
    </citation>
    <scope>NUCLEOTIDE SEQUENCE</scope>
    <source>
        <strain evidence="12">Sp2 HRB7682 ss15</strain>
    </source>
</reference>
<name>A0A9W8ZS39_9AGAR</name>
<dbReference type="GO" id="GO:0034475">
    <property type="term" value="P:U4 snRNA 3'-end processing"/>
    <property type="evidence" value="ECO:0007669"/>
    <property type="project" value="TreeGrafter"/>
</dbReference>
<dbReference type="GO" id="GO:0035925">
    <property type="term" value="F:mRNA 3'-UTR AU-rich region binding"/>
    <property type="evidence" value="ECO:0007669"/>
    <property type="project" value="TreeGrafter"/>
</dbReference>
<reference evidence="12" key="2">
    <citation type="journal article" date="2023" name="Proc. Natl. Acad. Sci. U.S.A.">
        <title>A global phylogenomic analysis of the shiitake genus Lentinula.</title>
        <authorList>
            <person name="Sierra-Patev S."/>
            <person name="Min B."/>
            <person name="Naranjo-Ortiz M."/>
            <person name="Looney B."/>
            <person name="Konkel Z."/>
            <person name="Slot J.C."/>
            <person name="Sakamoto Y."/>
            <person name="Steenwyk J.L."/>
            <person name="Rokas A."/>
            <person name="Carro J."/>
            <person name="Camarero S."/>
            <person name="Ferreira P."/>
            <person name="Molpeceres G."/>
            <person name="Ruiz-Duenas F.J."/>
            <person name="Serrano A."/>
            <person name="Henrissat B."/>
            <person name="Drula E."/>
            <person name="Hughes K.W."/>
            <person name="Mata J.L."/>
            <person name="Ishikawa N.K."/>
            <person name="Vargas-Isla R."/>
            <person name="Ushijima S."/>
            <person name="Smith C.A."/>
            <person name="Donoghue J."/>
            <person name="Ahrendt S."/>
            <person name="Andreopoulos W."/>
            <person name="He G."/>
            <person name="LaButti K."/>
            <person name="Lipzen A."/>
            <person name="Ng V."/>
            <person name="Riley R."/>
            <person name="Sandor L."/>
            <person name="Barry K."/>
            <person name="Martinez A.T."/>
            <person name="Xiao Y."/>
            <person name="Gibbons J.G."/>
            <person name="Terashima K."/>
            <person name="Grigoriev I.V."/>
            <person name="Hibbett D."/>
        </authorList>
    </citation>
    <scope>NUCLEOTIDE SEQUENCE</scope>
    <source>
        <strain evidence="12">Sp2 HRB7682 ss15</strain>
    </source>
</reference>
<dbReference type="GO" id="GO:0016075">
    <property type="term" value="P:rRNA catabolic process"/>
    <property type="evidence" value="ECO:0007669"/>
    <property type="project" value="TreeGrafter"/>
</dbReference>